<dbReference type="AlphaFoldDB" id="A0A8T9ZWH2"/>
<keyword evidence="6" id="KW-0679">Respiratory chain</keyword>
<feature type="transmembrane region" description="Helical" evidence="18">
    <location>
        <begin position="168"/>
        <end position="187"/>
    </location>
</feature>
<feature type="transmembrane region" description="Helical" evidence="18">
    <location>
        <begin position="521"/>
        <end position="538"/>
    </location>
</feature>
<feature type="transmembrane region" description="Helical" evidence="18">
    <location>
        <begin position="369"/>
        <end position="394"/>
    </location>
</feature>
<dbReference type="GO" id="GO:0042773">
    <property type="term" value="P:ATP synthesis coupled electron transport"/>
    <property type="evidence" value="ECO:0007669"/>
    <property type="project" value="InterPro"/>
</dbReference>
<proteinExistence type="predicted"/>
<keyword evidence="5" id="KW-0813">Transport</keyword>
<evidence type="ECO:0000256" key="17">
    <source>
        <dbReference type="ARBA" id="ARBA00049551"/>
    </source>
</evidence>
<feature type="transmembrane region" description="Helical" evidence="18">
    <location>
        <begin position="449"/>
        <end position="470"/>
    </location>
</feature>
<feature type="transmembrane region" description="Helical" evidence="18">
    <location>
        <begin position="136"/>
        <end position="156"/>
    </location>
</feature>
<comment type="subcellular location">
    <subcellularLocation>
        <location evidence="2">Mitochondrion inner membrane</location>
        <topology evidence="2">Multi-pass membrane protein</topology>
    </subcellularLocation>
</comment>
<keyword evidence="13" id="KW-0830">Ubiquinone</keyword>
<keyword evidence="11 18" id="KW-1133">Transmembrane helix</keyword>
<keyword evidence="9" id="KW-1278">Translocase</keyword>
<sequence length="564" mass="65486">MYFMSFFMLFFLSMFMFFLSLFFHYLDFFLMIDYDLICFNSCSFVLTFLFDFMSLLFISVVFFISSMVVYYSYSYMFMDYNNRFLMLVLLFILSMFMMILSPNMISILLGWDGLGLISYCLVIYYQNISSYNAGMLTILSNRLGDVAIILCISFLFSSGDFNFIYLNFYMFDFSFIIFILIILASFTKSAQIPFSSWLPAAMAAPTPVSSLVHSSTLVTAGVYLLIRFNNLIYMYDSMIPLYLSMITMFMSGLGANFEFDLKKIIALSTLSQLGLMMSLLFLGFPLLSFFHMLSHAFFKALLFLCAGLMIHCINDSQDIRNMGGLVNYLPYTSSCFCISNFSLCGLPFLSGFYSKDLGLELLSFSTTNFFLYSVFYLSIGLTVSYTIRLIYYLLMGGNNLYTFISYSECMKMTGSMIFLSFMAVMGGSLMSWLIFINPVFFTLPLTLKLMSFFIVFLGGVVGYFLSYYCFSYTSLHLLSLFWYNYFSLMWFMPNFSTYMIYSKSSHLFINYSNFMDCGWGEFLFSKSIFNFLVFLSLLNDKLKINYFKVSLLIYLMVFIYLCIL</sequence>
<dbReference type="PANTHER" id="PTHR42829:SF2">
    <property type="entry name" value="NADH-UBIQUINONE OXIDOREDUCTASE CHAIN 5"/>
    <property type="match status" value="1"/>
</dbReference>
<feature type="transmembrane region" description="Helical" evidence="18">
    <location>
        <begin position="46"/>
        <end position="72"/>
    </location>
</feature>
<evidence type="ECO:0000256" key="2">
    <source>
        <dbReference type="ARBA" id="ARBA00004448"/>
    </source>
</evidence>
<evidence type="ECO:0000256" key="11">
    <source>
        <dbReference type="ARBA" id="ARBA00022989"/>
    </source>
</evidence>
<keyword evidence="12" id="KW-0520">NAD</keyword>
<feature type="transmembrane region" description="Helical" evidence="18">
    <location>
        <begin position="482"/>
        <end position="501"/>
    </location>
</feature>
<evidence type="ECO:0000256" key="9">
    <source>
        <dbReference type="ARBA" id="ARBA00022967"/>
    </source>
</evidence>
<keyword evidence="10" id="KW-0249">Electron transport</keyword>
<keyword evidence="8" id="KW-0999">Mitochondrion inner membrane</keyword>
<evidence type="ECO:0000256" key="18">
    <source>
        <dbReference type="SAM" id="Phobius"/>
    </source>
</evidence>
<evidence type="ECO:0000259" key="20">
    <source>
        <dbReference type="Pfam" id="PF06455"/>
    </source>
</evidence>
<evidence type="ECO:0000256" key="16">
    <source>
        <dbReference type="ARBA" id="ARBA00031027"/>
    </source>
</evidence>
<accession>A0A8T9ZWH2</accession>
<name>A0A8T9ZWH2_9HEMI</name>
<feature type="domain" description="NADH dehydrogenase subunit 5 C-terminal" evidence="20">
    <location>
        <begin position="385"/>
        <end position="563"/>
    </location>
</feature>
<dbReference type="GO" id="GO:0003954">
    <property type="term" value="F:NADH dehydrogenase activity"/>
    <property type="evidence" value="ECO:0007669"/>
    <property type="project" value="TreeGrafter"/>
</dbReference>
<keyword evidence="15 18" id="KW-0472">Membrane</keyword>
<dbReference type="PANTHER" id="PTHR42829">
    <property type="entry name" value="NADH-UBIQUINONE OXIDOREDUCTASE CHAIN 5"/>
    <property type="match status" value="1"/>
</dbReference>
<organism evidence="21">
    <name type="scientific">Opistholeptus burmanus</name>
    <dbReference type="NCBI Taxonomy" id="2813440"/>
    <lineage>
        <taxon>Eukaryota</taxon>
        <taxon>Metazoa</taxon>
        <taxon>Ecdysozoa</taxon>
        <taxon>Arthropoda</taxon>
        <taxon>Hexapoda</taxon>
        <taxon>Insecta</taxon>
        <taxon>Pterygota</taxon>
        <taxon>Neoptera</taxon>
        <taxon>Paraneoptera</taxon>
        <taxon>Hemiptera</taxon>
        <taxon>Heteroptera</taxon>
        <taxon>Panheteroptera</taxon>
        <taxon>Pentatomomorpha</taxon>
        <taxon>Lygaeoidea</taxon>
        <taxon>Pachygronthidae</taxon>
        <taxon>Pachygronthinae</taxon>
        <taxon>Teracriini</taxon>
        <taxon>Opistholeptus</taxon>
    </lineage>
</organism>
<geneLocation type="mitochondrion" evidence="21"/>
<feature type="transmembrane region" description="Helical" evidence="18">
    <location>
        <begin position="84"/>
        <end position="101"/>
    </location>
</feature>
<dbReference type="InterPro" id="IPR001750">
    <property type="entry name" value="ND/Mrp_TM"/>
</dbReference>
<reference evidence="21" key="1">
    <citation type="journal article" date="2022" name="Cladistics">
        <title>Diversification of the phytophagous lineages of true bugs (Insecta: Hemiptera: Heteroptera) shortly after that of the flowering plants.</title>
        <authorList>
            <person name="Ye F."/>
            <person name="Kment P."/>
            <person name="Redei D."/>
            <person name="Luo J.Y."/>
            <person name="Wang Y.H."/>
            <person name="Kuechler S.M."/>
            <person name="Zhang W.W."/>
            <person name="Chen P.P."/>
            <person name="Wu H.Y."/>
            <person name="Wu Y.Z."/>
            <person name="Sun X.Y."/>
            <person name="Ding L."/>
            <person name="Wang Y.R."/>
            <person name="Xie Q."/>
        </authorList>
    </citation>
    <scope>NUCLEOTIDE SEQUENCE</scope>
</reference>
<evidence type="ECO:0000256" key="13">
    <source>
        <dbReference type="ARBA" id="ARBA00023075"/>
    </source>
</evidence>
<keyword evidence="14 21" id="KW-0496">Mitochondrion</keyword>
<dbReference type="EC" id="7.1.1.2" evidence="3"/>
<feature type="transmembrane region" description="Helical" evidence="18">
    <location>
        <begin position="7"/>
        <end position="26"/>
    </location>
</feature>
<evidence type="ECO:0000256" key="12">
    <source>
        <dbReference type="ARBA" id="ARBA00023027"/>
    </source>
</evidence>
<evidence type="ECO:0000256" key="3">
    <source>
        <dbReference type="ARBA" id="ARBA00012944"/>
    </source>
</evidence>
<evidence type="ECO:0000256" key="14">
    <source>
        <dbReference type="ARBA" id="ARBA00023128"/>
    </source>
</evidence>
<comment type="catalytic activity">
    <reaction evidence="17">
        <text>a ubiquinone + NADH + 5 H(+)(in) = a ubiquinol + NAD(+) + 4 H(+)(out)</text>
        <dbReference type="Rhea" id="RHEA:29091"/>
        <dbReference type="Rhea" id="RHEA-COMP:9565"/>
        <dbReference type="Rhea" id="RHEA-COMP:9566"/>
        <dbReference type="ChEBI" id="CHEBI:15378"/>
        <dbReference type="ChEBI" id="CHEBI:16389"/>
        <dbReference type="ChEBI" id="CHEBI:17976"/>
        <dbReference type="ChEBI" id="CHEBI:57540"/>
        <dbReference type="ChEBI" id="CHEBI:57945"/>
        <dbReference type="EC" id="7.1.1.2"/>
    </reaction>
</comment>
<evidence type="ECO:0000259" key="19">
    <source>
        <dbReference type="Pfam" id="PF00361"/>
    </source>
</evidence>
<dbReference type="InterPro" id="IPR010934">
    <property type="entry name" value="NADH_DH_su5_C"/>
</dbReference>
<dbReference type="PRINTS" id="PR01434">
    <property type="entry name" value="NADHDHGNASE5"/>
</dbReference>
<evidence type="ECO:0000256" key="6">
    <source>
        <dbReference type="ARBA" id="ARBA00022660"/>
    </source>
</evidence>
<feature type="transmembrane region" description="Helical" evidence="18">
    <location>
        <begin position="296"/>
        <end position="313"/>
    </location>
</feature>
<feature type="transmembrane region" description="Helical" evidence="18">
    <location>
        <begin position="238"/>
        <end position="257"/>
    </location>
</feature>
<dbReference type="EMBL" id="MW619647">
    <property type="protein sequence ID" value="UPL65319.1"/>
    <property type="molecule type" value="Genomic_DNA"/>
</dbReference>
<evidence type="ECO:0000256" key="10">
    <source>
        <dbReference type="ARBA" id="ARBA00022982"/>
    </source>
</evidence>
<feature type="transmembrane region" description="Helical" evidence="18">
    <location>
        <begin position="415"/>
        <end position="437"/>
    </location>
</feature>
<comment type="function">
    <text evidence="1">Core subunit of the mitochondrial membrane respiratory chain NADH dehydrogenase (Complex I) that is believed to belong to the minimal assembly required for catalysis. Complex I functions in the transfer of electrons from NADH to the respiratory chain. The immediate electron acceptor for the enzyme is believed to be ubiquinone.</text>
</comment>
<feature type="transmembrane region" description="Helical" evidence="18">
    <location>
        <begin position="264"/>
        <end position="290"/>
    </location>
</feature>
<dbReference type="InterPro" id="IPR003945">
    <property type="entry name" value="NU5C-like"/>
</dbReference>
<dbReference type="GO" id="GO:0015990">
    <property type="term" value="P:electron transport coupled proton transport"/>
    <property type="evidence" value="ECO:0007669"/>
    <property type="project" value="TreeGrafter"/>
</dbReference>
<evidence type="ECO:0000256" key="7">
    <source>
        <dbReference type="ARBA" id="ARBA00022692"/>
    </source>
</evidence>
<evidence type="ECO:0000313" key="21">
    <source>
        <dbReference type="EMBL" id="UPL65319.1"/>
    </source>
</evidence>
<feature type="transmembrane region" description="Helical" evidence="18">
    <location>
        <begin position="545"/>
        <end position="563"/>
    </location>
</feature>
<dbReference type="Pfam" id="PF06455">
    <property type="entry name" value="NADH5_C"/>
    <property type="match status" value="1"/>
</dbReference>
<evidence type="ECO:0000256" key="15">
    <source>
        <dbReference type="ARBA" id="ARBA00023136"/>
    </source>
</evidence>
<feature type="domain" description="NADH:quinone oxidoreductase/Mrp antiporter transmembrane" evidence="19">
    <location>
        <begin position="101"/>
        <end position="373"/>
    </location>
</feature>
<evidence type="ECO:0000256" key="4">
    <source>
        <dbReference type="ARBA" id="ARBA00021096"/>
    </source>
</evidence>
<evidence type="ECO:0000256" key="5">
    <source>
        <dbReference type="ARBA" id="ARBA00022448"/>
    </source>
</evidence>
<dbReference type="GO" id="GO:0008137">
    <property type="term" value="F:NADH dehydrogenase (ubiquinone) activity"/>
    <property type="evidence" value="ECO:0007669"/>
    <property type="project" value="UniProtKB-EC"/>
</dbReference>
<dbReference type="Pfam" id="PF00361">
    <property type="entry name" value="Proton_antipo_M"/>
    <property type="match status" value="1"/>
</dbReference>
<dbReference type="GO" id="GO:0005743">
    <property type="term" value="C:mitochondrial inner membrane"/>
    <property type="evidence" value="ECO:0007669"/>
    <property type="project" value="UniProtKB-SubCell"/>
</dbReference>
<evidence type="ECO:0000256" key="8">
    <source>
        <dbReference type="ARBA" id="ARBA00022792"/>
    </source>
</evidence>
<keyword evidence="7 18" id="KW-0812">Transmembrane</keyword>
<feature type="transmembrane region" description="Helical" evidence="18">
    <location>
        <begin position="325"/>
        <end position="349"/>
    </location>
</feature>
<evidence type="ECO:0000256" key="1">
    <source>
        <dbReference type="ARBA" id="ARBA00003257"/>
    </source>
</evidence>
<protein>
    <recommendedName>
        <fullName evidence="4">NADH-ubiquinone oxidoreductase chain 5</fullName>
        <ecNumber evidence="3">7.1.1.2</ecNumber>
    </recommendedName>
    <alternativeName>
        <fullName evidence="16">NADH dehydrogenase subunit 5</fullName>
    </alternativeName>
</protein>